<keyword evidence="3" id="KW-1185">Reference proteome</keyword>
<name>A0A243Q5V7_9ACTN</name>
<gene>
    <name evidence="2" type="ORF">CA982_24850</name>
</gene>
<dbReference type="EMBL" id="NGFO01000050">
    <property type="protein sequence ID" value="OUC75814.1"/>
    <property type="molecule type" value="Genomic_DNA"/>
</dbReference>
<evidence type="ECO:0000256" key="1">
    <source>
        <dbReference type="SAM" id="MobiDB-lite"/>
    </source>
</evidence>
<dbReference type="RefSeq" id="WP_086537786.1">
    <property type="nucleotide sequence ID" value="NZ_NGFO01000050.1"/>
</dbReference>
<comment type="caution">
    <text evidence="2">The sequence shown here is derived from an EMBL/GenBank/DDBJ whole genome shotgun (WGS) entry which is preliminary data.</text>
</comment>
<dbReference type="AlphaFoldDB" id="A0A243Q5V7"/>
<dbReference type="STRING" id="417102.CA982_24850"/>
<accession>A0A243Q5V7</accession>
<evidence type="ECO:0000313" key="3">
    <source>
        <dbReference type="Proteomes" id="UP000194632"/>
    </source>
</evidence>
<organism evidence="2 3">
    <name type="scientific">Gordonia lacunae</name>
    <dbReference type="NCBI Taxonomy" id="417102"/>
    <lineage>
        <taxon>Bacteria</taxon>
        <taxon>Bacillati</taxon>
        <taxon>Actinomycetota</taxon>
        <taxon>Actinomycetes</taxon>
        <taxon>Mycobacteriales</taxon>
        <taxon>Gordoniaceae</taxon>
        <taxon>Gordonia</taxon>
    </lineage>
</organism>
<dbReference type="Proteomes" id="UP000194632">
    <property type="component" value="Unassembled WGS sequence"/>
</dbReference>
<reference evidence="2 3" key="1">
    <citation type="submission" date="2017-05" db="EMBL/GenBank/DDBJ databases">
        <title>Biotechnological potential of actinobacteria isolated from South African environments.</title>
        <authorList>
            <person name="Le Roes-Hill M."/>
            <person name="Prins A."/>
            <person name="Durrell K.A."/>
        </authorList>
    </citation>
    <scope>NUCLEOTIDE SEQUENCE [LARGE SCALE GENOMIC DNA]</scope>
    <source>
        <strain evidence="2">BS2</strain>
    </source>
</reference>
<dbReference type="OrthoDB" id="5121738at2"/>
<feature type="region of interest" description="Disordered" evidence="1">
    <location>
        <begin position="96"/>
        <end position="118"/>
    </location>
</feature>
<feature type="compositionally biased region" description="Acidic residues" evidence="1">
    <location>
        <begin position="109"/>
        <end position="118"/>
    </location>
</feature>
<proteinExistence type="predicted"/>
<evidence type="ECO:0000313" key="2">
    <source>
        <dbReference type="EMBL" id="OUC75814.1"/>
    </source>
</evidence>
<protein>
    <submittedName>
        <fullName evidence="2">Uncharacterized protein</fullName>
    </submittedName>
</protein>
<sequence length="118" mass="13191">MFDFDIALSLDIDFDSMQYIDAAHRAAGSWTSQFDLSATVCLELTDSVGDIKEETKLLDIAGKVTFSADGKVQELVLSEVRAPDTDPMHRAWKQLRQRQHVQAISGDTSSEDPERTEE</sequence>